<name>A0A9N9UTY1_9HYPO</name>
<dbReference type="Proteomes" id="UP000754883">
    <property type="component" value="Unassembled WGS sequence"/>
</dbReference>
<gene>
    <name evidence="1" type="ORF">CBYS24578_00002154</name>
</gene>
<reference evidence="1" key="1">
    <citation type="submission" date="2021-10" db="EMBL/GenBank/DDBJ databases">
        <authorList>
            <person name="Piombo E."/>
        </authorList>
    </citation>
    <scope>NUCLEOTIDE SEQUENCE</scope>
</reference>
<feature type="non-terminal residue" evidence="1">
    <location>
        <position position="1"/>
    </location>
</feature>
<keyword evidence="2" id="KW-1185">Reference proteome</keyword>
<evidence type="ECO:0000313" key="1">
    <source>
        <dbReference type="EMBL" id="CAG9998865.1"/>
    </source>
</evidence>
<proteinExistence type="predicted"/>
<accession>A0A9N9UTY1</accession>
<dbReference type="EMBL" id="CABFNO020001553">
    <property type="protein sequence ID" value="CAG9998865.1"/>
    <property type="molecule type" value="Genomic_DNA"/>
</dbReference>
<comment type="caution">
    <text evidence="1">The sequence shown here is derived from an EMBL/GenBank/DDBJ whole genome shotgun (WGS) entry which is preliminary data.</text>
</comment>
<sequence length="140" mass="16604">CAFSPKSNQRKRQTQFSSHLWSFAFLHRTSITPPRAHSATPLQRTVYWLLESSHKTRAVEFLEAHSRPFASIESDLRQHKCIDTRAPYLDRSHEEERRHRYHRHHLVPGAGRCCLWHCDSCAPVPEANRRLAQWKQRQQQ</sequence>
<evidence type="ECO:0000313" key="2">
    <source>
        <dbReference type="Proteomes" id="UP000754883"/>
    </source>
</evidence>
<organism evidence="1 2">
    <name type="scientific">Clonostachys byssicola</name>
    <dbReference type="NCBI Taxonomy" id="160290"/>
    <lineage>
        <taxon>Eukaryota</taxon>
        <taxon>Fungi</taxon>
        <taxon>Dikarya</taxon>
        <taxon>Ascomycota</taxon>
        <taxon>Pezizomycotina</taxon>
        <taxon>Sordariomycetes</taxon>
        <taxon>Hypocreomycetidae</taxon>
        <taxon>Hypocreales</taxon>
        <taxon>Bionectriaceae</taxon>
        <taxon>Clonostachys</taxon>
    </lineage>
</organism>
<dbReference type="AlphaFoldDB" id="A0A9N9UTY1"/>
<protein>
    <submittedName>
        <fullName evidence="1">Uncharacterized protein</fullName>
    </submittedName>
</protein>
<feature type="non-terminal residue" evidence="1">
    <location>
        <position position="140"/>
    </location>
</feature>
<dbReference type="OrthoDB" id="10413168at2759"/>